<evidence type="ECO:0000256" key="5">
    <source>
        <dbReference type="PIRSR" id="PIRSR001430-1"/>
    </source>
</evidence>
<reference evidence="9 10" key="1">
    <citation type="submission" date="2008-11" db="EMBL/GenBank/DDBJ databases">
        <title>Draft genome sequence of Bacteroides pectinophilus (ATCC 43243).</title>
        <authorList>
            <person name="Sudarsanam P."/>
            <person name="Ley R."/>
            <person name="Guruge J."/>
            <person name="Turnbaugh P.J."/>
            <person name="Mahowald M."/>
            <person name="Liep D."/>
            <person name="Gordon J."/>
        </authorList>
    </citation>
    <scope>NUCLEOTIDE SEQUENCE [LARGE SCALE GENOMIC DNA]</scope>
    <source>
        <strain evidence="9 10">ATCC 43243</strain>
    </source>
</reference>
<comment type="catalytic activity">
    <reaction evidence="4 7">
        <text>uridine(38/39/40) in tRNA = pseudouridine(38/39/40) in tRNA</text>
        <dbReference type="Rhea" id="RHEA:22376"/>
        <dbReference type="Rhea" id="RHEA-COMP:10085"/>
        <dbReference type="Rhea" id="RHEA-COMP:10087"/>
        <dbReference type="ChEBI" id="CHEBI:65314"/>
        <dbReference type="ChEBI" id="CHEBI:65315"/>
        <dbReference type="EC" id="5.4.99.12"/>
    </reaction>
</comment>
<dbReference type="GO" id="GO:0031119">
    <property type="term" value="P:tRNA pseudouridine synthesis"/>
    <property type="evidence" value="ECO:0007669"/>
    <property type="project" value="UniProtKB-UniRule"/>
</dbReference>
<evidence type="ECO:0000256" key="1">
    <source>
        <dbReference type="ARBA" id="ARBA00009375"/>
    </source>
</evidence>
<dbReference type="GO" id="GO:0003723">
    <property type="term" value="F:RNA binding"/>
    <property type="evidence" value="ECO:0007669"/>
    <property type="project" value="InterPro"/>
</dbReference>
<dbReference type="PANTHER" id="PTHR11142:SF0">
    <property type="entry name" value="TRNA PSEUDOURIDINE SYNTHASE-LIKE 1"/>
    <property type="match status" value="1"/>
</dbReference>
<comment type="similarity">
    <text evidence="1 4 7">Belongs to the tRNA pseudouridine synthase TruA family.</text>
</comment>
<dbReference type="GO" id="GO:0160147">
    <property type="term" value="F:tRNA pseudouridine(38-40) synthase activity"/>
    <property type="evidence" value="ECO:0007669"/>
    <property type="project" value="UniProtKB-EC"/>
</dbReference>
<dbReference type="InterPro" id="IPR020094">
    <property type="entry name" value="TruA/RsuA/RluB/E/F_N"/>
</dbReference>
<dbReference type="InterPro" id="IPR020095">
    <property type="entry name" value="PsdUridine_synth_TruA_C"/>
</dbReference>
<feature type="domain" description="Pseudouridine synthase I TruA alpha/beta" evidence="8">
    <location>
        <begin position="144"/>
        <end position="255"/>
    </location>
</feature>
<comment type="caution">
    <text evidence="4">Lacks conserved residue(s) required for the propagation of feature annotation.</text>
</comment>
<keyword evidence="10" id="KW-1185">Reference proteome</keyword>
<dbReference type="Pfam" id="PF01416">
    <property type="entry name" value="PseudoU_synth_1"/>
    <property type="match status" value="2"/>
</dbReference>
<dbReference type="AlphaFoldDB" id="B7AQ15"/>
<dbReference type="InterPro" id="IPR020097">
    <property type="entry name" value="PsdUridine_synth_TruA_a/b_dom"/>
</dbReference>
<accession>B7AQ15</accession>
<dbReference type="PANTHER" id="PTHR11142">
    <property type="entry name" value="PSEUDOURIDYLATE SYNTHASE"/>
    <property type="match status" value="1"/>
</dbReference>
<proteinExistence type="inferred from homology"/>
<dbReference type="eggNOG" id="COG0101">
    <property type="taxonomic scope" value="Bacteria"/>
</dbReference>
<dbReference type="HAMAP" id="MF_00171">
    <property type="entry name" value="TruA"/>
    <property type="match status" value="1"/>
</dbReference>
<dbReference type="SUPFAM" id="SSF55120">
    <property type="entry name" value="Pseudouridine synthase"/>
    <property type="match status" value="1"/>
</dbReference>
<dbReference type="InterPro" id="IPR020103">
    <property type="entry name" value="PsdUridine_synth_cat_dom_sf"/>
</dbReference>
<feature type="active site" description="Nucleophile" evidence="4 5">
    <location>
        <position position="53"/>
    </location>
</feature>
<dbReference type="Gene3D" id="3.30.70.580">
    <property type="entry name" value="Pseudouridine synthase I, catalytic domain, N-terminal subdomain"/>
    <property type="match status" value="1"/>
</dbReference>
<evidence type="ECO:0000256" key="3">
    <source>
        <dbReference type="ARBA" id="ARBA00023235"/>
    </source>
</evidence>
<dbReference type="NCBIfam" id="TIGR00071">
    <property type="entry name" value="hisT_truA"/>
    <property type="match status" value="1"/>
</dbReference>
<feature type="domain" description="Pseudouridine synthase I TruA alpha/beta" evidence="8">
    <location>
        <begin position="8"/>
        <end position="103"/>
    </location>
</feature>
<keyword evidence="2 4" id="KW-0819">tRNA processing</keyword>
<evidence type="ECO:0000259" key="8">
    <source>
        <dbReference type="Pfam" id="PF01416"/>
    </source>
</evidence>
<dbReference type="STRING" id="483218.BACPEC_00771"/>
<protein>
    <recommendedName>
        <fullName evidence="4">tRNA pseudouridine synthase A</fullName>
        <ecNumber evidence="4">5.4.99.12</ecNumber>
    </recommendedName>
    <alternativeName>
        <fullName evidence="4">tRNA pseudouridine(38-40) synthase</fullName>
    </alternativeName>
    <alternativeName>
        <fullName evidence="4">tRNA pseudouridylate synthase I</fullName>
    </alternativeName>
    <alternativeName>
        <fullName evidence="4">tRNA-uridine isomerase I</fullName>
    </alternativeName>
</protein>
<dbReference type="InterPro" id="IPR001406">
    <property type="entry name" value="PsdUridine_synth_TruA"/>
</dbReference>
<dbReference type="FunFam" id="3.30.70.580:FF:000001">
    <property type="entry name" value="tRNA pseudouridine synthase A"/>
    <property type="match status" value="1"/>
</dbReference>
<evidence type="ECO:0000256" key="2">
    <source>
        <dbReference type="ARBA" id="ARBA00022694"/>
    </source>
</evidence>
<comment type="function">
    <text evidence="4">Formation of pseudouridine at positions 38, 39 and 40 in the anticodon stem and loop of transfer RNAs.</text>
</comment>
<evidence type="ECO:0000256" key="4">
    <source>
        <dbReference type="HAMAP-Rule" id="MF_00171"/>
    </source>
</evidence>
<dbReference type="EC" id="5.4.99.12" evidence="4"/>
<keyword evidence="3 4" id="KW-0413">Isomerase</keyword>
<reference evidence="9 10" key="2">
    <citation type="submission" date="2008-11" db="EMBL/GenBank/DDBJ databases">
        <authorList>
            <person name="Fulton L."/>
            <person name="Clifton S."/>
            <person name="Fulton B."/>
            <person name="Xu J."/>
            <person name="Minx P."/>
            <person name="Pepin K.H."/>
            <person name="Johnson M."/>
            <person name="Bhonagiri V."/>
            <person name="Nash W.E."/>
            <person name="Mardis E.R."/>
            <person name="Wilson R.K."/>
        </authorList>
    </citation>
    <scope>NUCLEOTIDE SEQUENCE [LARGE SCALE GENOMIC DNA]</scope>
    <source>
        <strain evidence="9 10">ATCC 43243</strain>
    </source>
</reference>
<dbReference type="PIRSF" id="PIRSF001430">
    <property type="entry name" value="tRNA_psdUrid_synth"/>
    <property type="match status" value="1"/>
</dbReference>
<evidence type="ECO:0000313" key="9">
    <source>
        <dbReference type="EMBL" id="EEC57787.1"/>
    </source>
</evidence>
<dbReference type="CDD" id="cd02570">
    <property type="entry name" value="PseudoU_synth_EcTruA"/>
    <property type="match status" value="1"/>
</dbReference>
<gene>
    <name evidence="4" type="primary">truA</name>
    <name evidence="9" type="ORF">BACPEC_00771</name>
</gene>
<sequence>MNNYRLTIQYDGSRYNGWQRLNDTDNTIEQILTDAIIKSTGEKTKLIGSGRTDAGVHALAQTANFRCRQRLDEMHFTEELNSMLPEDIRVNLTKRVPPDFHSRHSATGKYYVYRIEISEPANPFRRRYSWKPDGIPDVKLMCEAAQRMIGEHDFKAFCTDAKLMPYTVKTVYDINIHKDYSCLWNREEPGIIELEFHGSGFLYNMVRIMAGTIVDAGLGRFSPADIDAMLNGGTRSMSGQLAPARGLFLKKAEYSY</sequence>
<dbReference type="Gene3D" id="3.30.70.660">
    <property type="entry name" value="Pseudouridine synthase I, catalytic domain, C-terminal subdomain"/>
    <property type="match status" value="1"/>
</dbReference>
<organism evidence="9 10">
    <name type="scientific">[Bacteroides] pectinophilus ATCC 43243</name>
    <dbReference type="NCBI Taxonomy" id="483218"/>
    <lineage>
        <taxon>Bacteria</taxon>
        <taxon>Bacillati</taxon>
        <taxon>Bacillota</taxon>
        <taxon>Clostridia</taxon>
        <taxon>Eubacteriales</taxon>
    </lineage>
</organism>
<dbReference type="Proteomes" id="UP000003136">
    <property type="component" value="Unassembled WGS sequence"/>
</dbReference>
<name>B7AQ15_9FIRM</name>
<evidence type="ECO:0000256" key="7">
    <source>
        <dbReference type="RuleBase" id="RU003792"/>
    </source>
</evidence>
<feature type="binding site" evidence="4 6">
    <location>
        <position position="111"/>
    </location>
    <ligand>
        <name>substrate</name>
    </ligand>
</feature>
<comment type="subunit">
    <text evidence="4">Homodimer.</text>
</comment>
<evidence type="ECO:0000313" key="10">
    <source>
        <dbReference type="Proteomes" id="UP000003136"/>
    </source>
</evidence>
<evidence type="ECO:0000256" key="6">
    <source>
        <dbReference type="PIRSR" id="PIRSR001430-2"/>
    </source>
</evidence>
<dbReference type="EMBL" id="ABVQ01000035">
    <property type="protein sequence ID" value="EEC57787.1"/>
    <property type="molecule type" value="Genomic_DNA"/>
</dbReference>
<dbReference type="HOGENOM" id="CLU_014673_0_1_9"/>